<feature type="compositionally biased region" description="Basic and acidic residues" evidence="1">
    <location>
        <begin position="1"/>
        <end position="19"/>
    </location>
</feature>
<protein>
    <submittedName>
        <fullName evidence="2">Uncharacterized protein</fullName>
    </submittedName>
</protein>
<feature type="region of interest" description="Disordered" evidence="1">
    <location>
        <begin position="1"/>
        <end position="62"/>
    </location>
</feature>
<feature type="compositionally biased region" description="Polar residues" evidence="1">
    <location>
        <begin position="52"/>
        <end position="62"/>
    </location>
</feature>
<evidence type="ECO:0000256" key="1">
    <source>
        <dbReference type="SAM" id="MobiDB-lite"/>
    </source>
</evidence>
<feature type="compositionally biased region" description="Polar residues" evidence="1">
    <location>
        <begin position="20"/>
        <end position="31"/>
    </location>
</feature>
<gene>
    <name evidence="2" type="ORF">DXT99_10700</name>
</gene>
<dbReference type="OrthoDB" id="9958711at2"/>
<dbReference type="Proteomes" id="UP000256708">
    <property type="component" value="Unassembled WGS sequence"/>
</dbReference>
<proteinExistence type="predicted"/>
<organism evidence="2 3">
    <name type="scientific">Pontibacter diazotrophicus</name>
    <dbReference type="NCBI Taxonomy" id="1400979"/>
    <lineage>
        <taxon>Bacteria</taxon>
        <taxon>Pseudomonadati</taxon>
        <taxon>Bacteroidota</taxon>
        <taxon>Cytophagia</taxon>
        <taxon>Cytophagales</taxon>
        <taxon>Hymenobacteraceae</taxon>
        <taxon>Pontibacter</taxon>
    </lineage>
</organism>
<comment type="caution">
    <text evidence="2">The sequence shown here is derived from an EMBL/GenBank/DDBJ whole genome shotgun (WGS) entry which is preliminary data.</text>
</comment>
<evidence type="ECO:0000313" key="2">
    <source>
        <dbReference type="EMBL" id="RDV15134.1"/>
    </source>
</evidence>
<dbReference type="AlphaFoldDB" id="A0A3D8LCX6"/>
<dbReference type="RefSeq" id="WP_115565548.1">
    <property type="nucleotide sequence ID" value="NZ_QRGR01000010.1"/>
</dbReference>
<evidence type="ECO:0000313" key="3">
    <source>
        <dbReference type="Proteomes" id="UP000256708"/>
    </source>
</evidence>
<feature type="compositionally biased region" description="Basic and acidic residues" evidence="1">
    <location>
        <begin position="33"/>
        <end position="47"/>
    </location>
</feature>
<name>A0A3D8LCX6_9BACT</name>
<keyword evidence="3" id="KW-1185">Reference proteome</keyword>
<reference evidence="3" key="1">
    <citation type="submission" date="2018-08" db="EMBL/GenBank/DDBJ databases">
        <authorList>
            <person name="Liu Z.-W."/>
            <person name="Du Z.-J."/>
        </authorList>
    </citation>
    <scope>NUCLEOTIDE SEQUENCE [LARGE SCALE GENOMIC DNA]</scope>
    <source>
        <strain evidence="3">H4X</strain>
    </source>
</reference>
<accession>A0A3D8LCX6</accession>
<sequence length="62" mass="6965">MEREDKKKEADKEQMKETISDVQNKLNSSAKPSDGKSADDDVVKDENIPVTYINTSPNVPKK</sequence>
<dbReference type="EMBL" id="QRGR01000010">
    <property type="protein sequence ID" value="RDV15134.1"/>
    <property type="molecule type" value="Genomic_DNA"/>
</dbReference>